<dbReference type="GO" id="GO:0031419">
    <property type="term" value="F:cobalamin binding"/>
    <property type="evidence" value="ECO:0007669"/>
    <property type="project" value="TreeGrafter"/>
</dbReference>
<evidence type="ECO:0000256" key="1">
    <source>
        <dbReference type="SAM" id="SignalP"/>
    </source>
</evidence>
<dbReference type="KEGG" id="scac:106086544"/>
<dbReference type="GO" id="GO:0005615">
    <property type="term" value="C:extracellular space"/>
    <property type="evidence" value="ECO:0007669"/>
    <property type="project" value="TreeGrafter"/>
</dbReference>
<dbReference type="VEuPathDB" id="VectorBase:SCAU010681"/>
<sequence>MGYVYECSFICSIIIIMSQSRVLSCGRLLLLGLLITHLINNAHPTNEAKNSEIVAYAYTIWIGSNVTEELTILLNSPVNTNFYDAMIQAAELDSRFAFEAKDTPLGHYITSISGIKEDVKKNVYWLIYCLPDHPDPNQKPGEELMSPVGVDFLIVKNGAHYLFWYRDVDLSKGAH</sequence>
<feature type="chain" id="PRO_5009327136" description="DUF4430 domain-containing protein" evidence="1">
    <location>
        <begin position="45"/>
        <end position="175"/>
    </location>
</feature>
<evidence type="ECO:0008006" key="4">
    <source>
        <dbReference type="Google" id="ProtNLM"/>
    </source>
</evidence>
<dbReference type="InterPro" id="IPR051588">
    <property type="entry name" value="Cobalamin_Transport"/>
</dbReference>
<dbReference type="Gene3D" id="2.170.130.30">
    <property type="match status" value="1"/>
</dbReference>
<proteinExistence type="predicted"/>
<dbReference type="PANTHER" id="PTHR10559:SF18">
    <property type="entry name" value="TRANSCOBALAMIN II"/>
    <property type="match status" value="1"/>
</dbReference>
<gene>
    <name evidence="2" type="primary">106086544</name>
</gene>
<dbReference type="PANTHER" id="PTHR10559">
    <property type="entry name" value="TRANSCOBALAMIN-1/GASTRIC INTRINSIC FACTOR"/>
    <property type="match status" value="1"/>
</dbReference>
<evidence type="ECO:0000313" key="2">
    <source>
        <dbReference type="EnsemblMetazoa" id="SCAU010681-PA"/>
    </source>
</evidence>
<accession>A0A1I8PSE2</accession>
<dbReference type="STRING" id="35570.A0A1I8PSE2"/>
<dbReference type="EnsemblMetazoa" id="SCAU010681-RA">
    <property type="protein sequence ID" value="SCAU010681-PA"/>
    <property type="gene ID" value="SCAU010681"/>
</dbReference>
<dbReference type="Proteomes" id="UP000095300">
    <property type="component" value="Unassembled WGS sequence"/>
</dbReference>
<reference evidence="2" key="1">
    <citation type="submission" date="2020-05" db="UniProtKB">
        <authorList>
            <consortium name="EnsemblMetazoa"/>
        </authorList>
    </citation>
    <scope>IDENTIFICATION</scope>
    <source>
        <strain evidence="2">USDA</strain>
    </source>
</reference>
<keyword evidence="3" id="KW-1185">Reference proteome</keyword>
<dbReference type="GO" id="GO:0015889">
    <property type="term" value="P:cobalamin transport"/>
    <property type="evidence" value="ECO:0007669"/>
    <property type="project" value="TreeGrafter"/>
</dbReference>
<protein>
    <recommendedName>
        <fullName evidence="4">DUF4430 domain-containing protein</fullName>
    </recommendedName>
</protein>
<dbReference type="OrthoDB" id="6343110at2759"/>
<keyword evidence="1" id="KW-0732">Signal</keyword>
<organism evidence="2 3">
    <name type="scientific">Stomoxys calcitrans</name>
    <name type="common">Stable fly</name>
    <name type="synonym">Conops calcitrans</name>
    <dbReference type="NCBI Taxonomy" id="35570"/>
    <lineage>
        <taxon>Eukaryota</taxon>
        <taxon>Metazoa</taxon>
        <taxon>Ecdysozoa</taxon>
        <taxon>Arthropoda</taxon>
        <taxon>Hexapoda</taxon>
        <taxon>Insecta</taxon>
        <taxon>Pterygota</taxon>
        <taxon>Neoptera</taxon>
        <taxon>Endopterygota</taxon>
        <taxon>Diptera</taxon>
        <taxon>Brachycera</taxon>
        <taxon>Muscomorpha</taxon>
        <taxon>Muscoidea</taxon>
        <taxon>Muscidae</taxon>
        <taxon>Stomoxys</taxon>
    </lineage>
</organism>
<name>A0A1I8PSE2_STOCA</name>
<feature type="signal peptide" evidence="1">
    <location>
        <begin position="1"/>
        <end position="44"/>
    </location>
</feature>
<evidence type="ECO:0000313" key="3">
    <source>
        <dbReference type="Proteomes" id="UP000095300"/>
    </source>
</evidence>
<dbReference type="AlphaFoldDB" id="A0A1I8PSE2"/>